<comment type="caution">
    <text evidence="1">The sequence shown here is derived from an EMBL/GenBank/DDBJ whole genome shotgun (WGS) entry which is preliminary data.</text>
</comment>
<evidence type="ECO:0000313" key="2">
    <source>
        <dbReference type="Proteomes" id="UP000432048"/>
    </source>
</evidence>
<organism evidence="1 2">
    <name type="scientific">Pseudomonas haemolytica</name>
    <dbReference type="NCBI Taxonomy" id="2600065"/>
    <lineage>
        <taxon>Bacteria</taxon>
        <taxon>Pseudomonadati</taxon>
        <taxon>Pseudomonadota</taxon>
        <taxon>Gammaproteobacteria</taxon>
        <taxon>Pseudomonadales</taxon>
        <taxon>Pseudomonadaceae</taxon>
        <taxon>Pseudomonas</taxon>
    </lineage>
</organism>
<name>A0A646NVV9_9PSED</name>
<evidence type="ECO:0008006" key="3">
    <source>
        <dbReference type="Google" id="ProtNLM"/>
    </source>
</evidence>
<dbReference type="EMBL" id="VOIX01000002">
    <property type="protein sequence ID" value="MRJ20054.1"/>
    <property type="molecule type" value="Genomic_DNA"/>
</dbReference>
<evidence type="ECO:0000313" key="1">
    <source>
        <dbReference type="EMBL" id="MRJ20054.1"/>
    </source>
</evidence>
<dbReference type="RefSeq" id="WP_153837871.1">
    <property type="nucleotide sequence ID" value="NZ_VOIX01000002.1"/>
</dbReference>
<accession>A0A646NVV9</accession>
<sequence length="107" mass="12163">MAKYKVEQFDYVIKDNGNGYDNLYLSLTLQNSAGNTAKREYRIYKDEVWTNLQVLTNTIINGLTFAKKTGAWIELTDFEARTYLSLVLPSDAGKTNMRISAEKLKVG</sequence>
<dbReference type="AlphaFoldDB" id="A0A646NVV9"/>
<dbReference type="Proteomes" id="UP000432048">
    <property type="component" value="Unassembled WGS sequence"/>
</dbReference>
<gene>
    <name evidence="1" type="ORF">FRT60_06840</name>
</gene>
<protein>
    <recommendedName>
        <fullName evidence="3">DUF669 domain-containing protein</fullName>
    </recommendedName>
</protein>
<reference evidence="1 2" key="1">
    <citation type="submission" date="2019-08" db="EMBL/GenBank/DDBJ databases">
        <title>Pseudomonas haemolytica sp. nov. isolated from raw milk and skim milk concentrate.</title>
        <authorList>
            <person name="Hofmann K."/>
            <person name="Huptas C."/>
            <person name="Doll E."/>
            <person name="Scherer S."/>
            <person name="Wenning M."/>
        </authorList>
    </citation>
    <scope>NUCLEOTIDE SEQUENCE [LARGE SCALE GENOMIC DNA]</scope>
    <source>
        <strain evidence="1 2">DSM 108988</strain>
    </source>
</reference>
<proteinExistence type="predicted"/>